<dbReference type="Proteomes" id="UP000326354">
    <property type="component" value="Chromosome"/>
</dbReference>
<dbReference type="EMBL" id="AP019860">
    <property type="protein sequence ID" value="BBM84992.1"/>
    <property type="molecule type" value="Genomic_DNA"/>
</dbReference>
<dbReference type="RefSeq" id="WP_151969116.1">
    <property type="nucleotide sequence ID" value="NZ_AP019860.1"/>
</dbReference>
<proteinExistence type="predicted"/>
<evidence type="ECO:0000313" key="3">
    <source>
        <dbReference type="Proteomes" id="UP000326354"/>
    </source>
</evidence>
<organism evidence="2 3">
    <name type="scientific">Uabimicrobium amorphum</name>
    <dbReference type="NCBI Taxonomy" id="2596890"/>
    <lineage>
        <taxon>Bacteria</taxon>
        <taxon>Pseudomonadati</taxon>
        <taxon>Planctomycetota</taxon>
        <taxon>Candidatus Uabimicrobiia</taxon>
        <taxon>Candidatus Uabimicrobiales</taxon>
        <taxon>Candidatus Uabimicrobiaceae</taxon>
        <taxon>Candidatus Uabimicrobium</taxon>
    </lineage>
</organism>
<dbReference type="KEGG" id="uam:UABAM_03355"/>
<accession>A0A5S9F3Z4</accession>
<gene>
    <name evidence="2" type="ORF">UABAM_03355</name>
</gene>
<reference evidence="2 3" key="1">
    <citation type="submission" date="2019-08" db="EMBL/GenBank/DDBJ databases">
        <title>Complete genome sequence of Candidatus Uab amorphum.</title>
        <authorList>
            <person name="Shiratori T."/>
            <person name="Suzuki S."/>
            <person name="Kakizawa Y."/>
            <person name="Ishida K."/>
        </authorList>
    </citation>
    <scope>NUCLEOTIDE SEQUENCE [LARGE SCALE GENOMIC DNA]</scope>
    <source>
        <strain evidence="2 3">SRT547</strain>
    </source>
</reference>
<feature type="region of interest" description="Disordered" evidence="1">
    <location>
        <begin position="1"/>
        <end position="40"/>
    </location>
</feature>
<dbReference type="AlphaFoldDB" id="A0A5S9F3Z4"/>
<feature type="compositionally biased region" description="Polar residues" evidence="1">
    <location>
        <begin position="13"/>
        <end position="38"/>
    </location>
</feature>
<evidence type="ECO:0000256" key="1">
    <source>
        <dbReference type="SAM" id="MobiDB-lite"/>
    </source>
</evidence>
<name>A0A5S9F3Z4_UABAM</name>
<sequence length="91" mass="10174">MEINRVGGPQYIKRTQNDVSPKTTSQKTDSFSVNTAQKQHMDTEIQRLKEVMKADGGIRPEKIQQAKEMLESGISPQMDKKSAQNILKGGL</sequence>
<keyword evidence="3" id="KW-1185">Reference proteome</keyword>
<protein>
    <submittedName>
        <fullName evidence="2">Uncharacterized protein</fullName>
    </submittedName>
</protein>
<feature type="region of interest" description="Disordered" evidence="1">
    <location>
        <begin position="72"/>
        <end position="91"/>
    </location>
</feature>
<evidence type="ECO:0000313" key="2">
    <source>
        <dbReference type="EMBL" id="BBM84992.1"/>
    </source>
</evidence>